<dbReference type="KEGG" id="vta:A3628"/>
<reference evidence="1 2" key="1">
    <citation type="submission" date="2017-10" db="EMBL/GenBank/DDBJ databases">
        <authorList>
            <person name="Banno H."/>
            <person name="Chua N.-H."/>
        </authorList>
    </citation>
    <scope>NUCLEOTIDE SEQUENCE [LARGE SCALE GENOMIC DNA]</scope>
    <source>
        <strain evidence="1">Vibrio tapetis CECT4600</strain>
    </source>
</reference>
<accession>A0A2N8ZI41</accession>
<dbReference type="Proteomes" id="UP000235828">
    <property type="component" value="Chromosome A"/>
</dbReference>
<proteinExistence type="predicted"/>
<dbReference type="RefSeq" id="WP_102523816.1">
    <property type="nucleotide sequence ID" value="NZ_LT960611.1"/>
</dbReference>
<sequence length="93" mass="10384">MDLSKRKKRGDREKVAEPITTITNVSKAKAKQSAPTCYRFNDYDKAEIALAVANVKVHVVTKVTPAKLLRALVRLNNTGIIDQDELVKMIDSM</sequence>
<name>A0A2N8ZI41_9VIBR</name>
<keyword evidence="2" id="KW-1185">Reference proteome</keyword>
<evidence type="ECO:0000313" key="2">
    <source>
        <dbReference type="Proteomes" id="UP000235828"/>
    </source>
</evidence>
<organism evidence="1 2">
    <name type="scientific">Vibrio tapetis subsp. tapetis</name>
    <dbReference type="NCBI Taxonomy" id="1671868"/>
    <lineage>
        <taxon>Bacteria</taxon>
        <taxon>Pseudomonadati</taxon>
        <taxon>Pseudomonadota</taxon>
        <taxon>Gammaproteobacteria</taxon>
        <taxon>Vibrionales</taxon>
        <taxon>Vibrionaceae</taxon>
        <taxon>Vibrio</taxon>
    </lineage>
</organism>
<evidence type="ECO:0000313" key="1">
    <source>
        <dbReference type="EMBL" id="SON51575.1"/>
    </source>
</evidence>
<dbReference type="EMBL" id="LT960611">
    <property type="protein sequence ID" value="SON51575.1"/>
    <property type="molecule type" value="Genomic_DNA"/>
</dbReference>
<protein>
    <submittedName>
        <fullName evidence="1">Uncharacterized protein</fullName>
    </submittedName>
</protein>
<dbReference type="OrthoDB" id="5918909at2"/>
<gene>
    <name evidence="1" type="ORF">VTAP4600_A3628</name>
</gene>
<dbReference type="AlphaFoldDB" id="A0A2N8ZI41"/>